<dbReference type="PANTHER" id="PTHR13389">
    <property type="entry name" value="PUMILIO HOMOLOG 3"/>
    <property type="match status" value="1"/>
</dbReference>
<evidence type="ECO:0000313" key="8">
    <source>
        <dbReference type="Proteomes" id="UP000700596"/>
    </source>
</evidence>
<dbReference type="AlphaFoldDB" id="A0A9P9ISA8"/>
<comment type="caution">
    <text evidence="7">The sequence shown here is derived from an EMBL/GenBank/DDBJ whole genome shotgun (WGS) entry which is preliminary data.</text>
</comment>
<dbReference type="InterPro" id="IPR040059">
    <property type="entry name" value="PUM3"/>
</dbReference>
<proteinExistence type="predicted"/>
<keyword evidence="1" id="KW-0677">Repeat</keyword>
<evidence type="ECO:0000256" key="3">
    <source>
        <dbReference type="ARBA" id="ARBA00024893"/>
    </source>
</evidence>
<dbReference type="Pfam" id="PF08144">
    <property type="entry name" value="CPL"/>
    <property type="match status" value="1"/>
</dbReference>
<dbReference type="SMART" id="SM00025">
    <property type="entry name" value="Pumilio"/>
    <property type="match status" value="4"/>
</dbReference>
<dbReference type="InterPro" id="IPR011989">
    <property type="entry name" value="ARM-like"/>
</dbReference>
<accession>A0A9P9ISA8</accession>
<evidence type="ECO:0000256" key="4">
    <source>
        <dbReference type="PROSITE-ProRule" id="PRU00317"/>
    </source>
</evidence>
<dbReference type="PROSITE" id="PS50302">
    <property type="entry name" value="PUM"/>
    <property type="match status" value="1"/>
</dbReference>
<evidence type="ECO:0000313" key="7">
    <source>
        <dbReference type="EMBL" id="KAH7130591.1"/>
    </source>
</evidence>
<dbReference type="GO" id="GO:0003729">
    <property type="term" value="F:mRNA binding"/>
    <property type="evidence" value="ECO:0007669"/>
    <property type="project" value="TreeGrafter"/>
</dbReference>
<dbReference type="Proteomes" id="UP000700596">
    <property type="component" value="Unassembled WGS sequence"/>
</dbReference>
<evidence type="ECO:0000256" key="1">
    <source>
        <dbReference type="ARBA" id="ARBA00022737"/>
    </source>
</evidence>
<dbReference type="InterPro" id="IPR033133">
    <property type="entry name" value="PUM-HD"/>
</dbReference>
<dbReference type="InterPro" id="IPR016024">
    <property type="entry name" value="ARM-type_fold"/>
</dbReference>
<sequence>MAGIKRKSAAHIQSDTKSTSKKIRVEPSGTKQSAKGEKSQTKPSKKLKVQDKSEDFPESDTSEGENGFNGFSAIEDLDLKSSEDEVMEDATARHKPKADGKTQKKEGFTAKKSDTGYWKKSEENAPAAPQTSRESHAKQKALAKERKAAKPNADITERAKELWEKLRLKSHVPKAERDKLLTDLFELVTGRVKDLVFKHDSVRVIQTAIKYSTMEMRRSIARELKGEFRPLAEGKYSKFLIAKLLEKGDPEIRDIIISEFHGHVRRLINHPEASWILDDTYRQVATPEQKKRLLQEWYGAEFAIKALNVEVPDTGDLTTLLEASPEKRKPIMEYLEAQINSIIQKKQTGFTMLHDAMLQYFLACKPGSSEANDFLEHLRPDATLKEGEESDNSDLLKNLAFTKSGSRLVSLALAHGSAKDRKHFLRPYKDTVEMMAFDANAHHVLLTALAVIDDTKLTSKSIFGELLPTGDGLPEKVFNLANDARARVVLLYPFASDAKWLIDETTRERLAEVYAIRALTSKKDSDQRNQEIAKAIEPQLLTAITAKASELSSSRLGLQLMGEVLVAVPEAEPQKRAEALAQVAQLSQQILDSPVTASFGVNMLKTLVHGGKYDPELKKVIPVEPSIGFAGMFWDQIKADVVQWATGPGSFVIVALVEAENFEKKSEVLKVLKRERKQLEAAAGPASTTKGNGSKKKGDKTDDKKQDRGNAGARLLLQKL</sequence>
<evidence type="ECO:0000256" key="2">
    <source>
        <dbReference type="ARBA" id="ARBA00022884"/>
    </source>
</evidence>
<comment type="function">
    <text evidence="3">RNA-binding nucleolar protein required for pre-rRNA processing. Involved in production of 18S rRNA and assembly of small ribosomal subunit.</text>
</comment>
<dbReference type="InterPro" id="IPR001313">
    <property type="entry name" value="Pumilio_RNA-bd_rpt"/>
</dbReference>
<evidence type="ECO:0000256" key="5">
    <source>
        <dbReference type="SAM" id="MobiDB-lite"/>
    </source>
</evidence>
<organism evidence="7 8">
    <name type="scientific">Dendryphion nanum</name>
    <dbReference type="NCBI Taxonomy" id="256645"/>
    <lineage>
        <taxon>Eukaryota</taxon>
        <taxon>Fungi</taxon>
        <taxon>Dikarya</taxon>
        <taxon>Ascomycota</taxon>
        <taxon>Pezizomycotina</taxon>
        <taxon>Dothideomycetes</taxon>
        <taxon>Pleosporomycetidae</taxon>
        <taxon>Pleosporales</taxon>
        <taxon>Torulaceae</taxon>
        <taxon>Dendryphion</taxon>
    </lineage>
</organism>
<feature type="region of interest" description="Disordered" evidence="5">
    <location>
        <begin position="1"/>
        <end position="153"/>
    </location>
</feature>
<feature type="region of interest" description="Disordered" evidence="5">
    <location>
        <begin position="680"/>
        <end position="720"/>
    </location>
</feature>
<name>A0A9P9ISA8_9PLEO</name>
<dbReference type="GO" id="GO:0005730">
    <property type="term" value="C:nucleolus"/>
    <property type="evidence" value="ECO:0007669"/>
    <property type="project" value="TreeGrafter"/>
</dbReference>
<dbReference type="PROSITE" id="PS50303">
    <property type="entry name" value="PUM_HD"/>
    <property type="match status" value="1"/>
</dbReference>
<dbReference type="OrthoDB" id="497380at2759"/>
<keyword evidence="2" id="KW-0694">RNA-binding</keyword>
<feature type="compositionally biased region" description="Basic and acidic residues" evidence="5">
    <location>
        <begin position="133"/>
        <end position="148"/>
    </location>
</feature>
<dbReference type="PANTHER" id="PTHR13389:SF0">
    <property type="entry name" value="PUMILIO HOMOLOG 3"/>
    <property type="match status" value="1"/>
</dbReference>
<feature type="domain" description="PUM-HD" evidence="6">
    <location>
        <begin position="158"/>
        <end position="568"/>
    </location>
</feature>
<dbReference type="InterPro" id="IPR012959">
    <property type="entry name" value="CPL_dom"/>
</dbReference>
<dbReference type="SUPFAM" id="SSF48371">
    <property type="entry name" value="ARM repeat"/>
    <property type="match status" value="1"/>
</dbReference>
<protein>
    <submittedName>
        <fullName evidence="7">Armadillo-type protein</fullName>
    </submittedName>
</protein>
<reference evidence="7" key="1">
    <citation type="journal article" date="2021" name="Nat. Commun.">
        <title>Genetic determinants of endophytism in the Arabidopsis root mycobiome.</title>
        <authorList>
            <person name="Mesny F."/>
            <person name="Miyauchi S."/>
            <person name="Thiergart T."/>
            <person name="Pickel B."/>
            <person name="Atanasova L."/>
            <person name="Karlsson M."/>
            <person name="Huettel B."/>
            <person name="Barry K.W."/>
            <person name="Haridas S."/>
            <person name="Chen C."/>
            <person name="Bauer D."/>
            <person name="Andreopoulos W."/>
            <person name="Pangilinan J."/>
            <person name="LaButti K."/>
            <person name="Riley R."/>
            <person name="Lipzen A."/>
            <person name="Clum A."/>
            <person name="Drula E."/>
            <person name="Henrissat B."/>
            <person name="Kohler A."/>
            <person name="Grigoriev I.V."/>
            <person name="Martin F.M."/>
            <person name="Hacquard S."/>
        </authorList>
    </citation>
    <scope>NUCLEOTIDE SEQUENCE</scope>
    <source>
        <strain evidence="7">MPI-CAGE-CH-0243</strain>
    </source>
</reference>
<evidence type="ECO:0000259" key="6">
    <source>
        <dbReference type="PROSITE" id="PS50303"/>
    </source>
</evidence>
<keyword evidence="8" id="KW-1185">Reference proteome</keyword>
<gene>
    <name evidence="7" type="ORF">B0J11DRAFT_255520</name>
</gene>
<feature type="repeat" description="Pumilio" evidence="4">
    <location>
        <begin position="223"/>
        <end position="258"/>
    </location>
</feature>
<dbReference type="Gene3D" id="1.25.10.10">
    <property type="entry name" value="Leucine-rich Repeat Variant"/>
    <property type="match status" value="1"/>
</dbReference>
<dbReference type="EMBL" id="JAGMWT010000004">
    <property type="protein sequence ID" value="KAH7130591.1"/>
    <property type="molecule type" value="Genomic_DNA"/>
</dbReference>
<feature type="compositionally biased region" description="Basic and acidic residues" evidence="5">
    <location>
        <begin position="699"/>
        <end position="708"/>
    </location>
</feature>
<feature type="compositionally biased region" description="Basic and acidic residues" evidence="5">
    <location>
        <begin position="97"/>
        <end position="123"/>
    </location>
</feature>
<dbReference type="GO" id="GO:0006417">
    <property type="term" value="P:regulation of translation"/>
    <property type="evidence" value="ECO:0007669"/>
    <property type="project" value="TreeGrafter"/>
</dbReference>